<sequence length="217" mass="24446">VRLALLLLFIGSALQALVSVAPVFEAERLLAANPTAALAEAVQTDNHEPEATSHSEEEHGRPIDPYARLFNFSILVGTLFFFLRSPIGAYVRNRGSQVRNDLADAKKTNAAARQQLKDIEEKAQAFPAELEAMRSQGKKEIEVEAQRLRESTETERDRLVEQKRREIDLQVRVAKRELVQYASELVVGVAAGRIREQMTDADQLRLIDRYVNQINPQ</sequence>
<dbReference type="GO" id="GO:0012505">
    <property type="term" value="C:endomembrane system"/>
    <property type="evidence" value="ECO:0007669"/>
    <property type="project" value="UniProtKB-SubCell"/>
</dbReference>
<evidence type="ECO:0000256" key="1">
    <source>
        <dbReference type="ARBA" id="ARBA00004167"/>
    </source>
</evidence>
<dbReference type="PANTHER" id="PTHR33445:SF1">
    <property type="entry name" value="ATP SYNTHASE SUBUNIT B"/>
    <property type="match status" value="1"/>
</dbReference>
<evidence type="ECO:0000256" key="7">
    <source>
        <dbReference type="ARBA" id="ARBA00022781"/>
    </source>
</evidence>
<proteinExistence type="inferred from homology"/>
<feature type="region of interest" description="Disordered" evidence="13">
    <location>
        <begin position="40"/>
        <end position="60"/>
    </location>
</feature>
<protein>
    <recommendedName>
        <fullName evidence="16">ATP synthase F0 subunit B</fullName>
    </recommendedName>
</protein>
<keyword evidence="9" id="KW-0406">Ion transport</keyword>
<evidence type="ECO:0000256" key="6">
    <source>
        <dbReference type="ARBA" id="ARBA00022692"/>
    </source>
</evidence>
<dbReference type="EMBL" id="UINC01001652">
    <property type="protein sequence ID" value="SUZ85816.1"/>
    <property type="molecule type" value="Genomic_DNA"/>
</dbReference>
<evidence type="ECO:0000256" key="12">
    <source>
        <dbReference type="SAM" id="Coils"/>
    </source>
</evidence>
<evidence type="ECO:0000256" key="4">
    <source>
        <dbReference type="ARBA" id="ARBA00022448"/>
    </source>
</evidence>
<evidence type="ECO:0000313" key="15">
    <source>
        <dbReference type="EMBL" id="SUZ85816.1"/>
    </source>
</evidence>
<keyword evidence="5" id="KW-0138">CF(0)</keyword>
<name>A0A381R271_9ZZZZ</name>
<keyword evidence="8 14" id="KW-1133">Transmembrane helix</keyword>
<dbReference type="HAMAP" id="MF_01398">
    <property type="entry name" value="ATP_synth_b_bprime"/>
    <property type="match status" value="1"/>
</dbReference>
<dbReference type="PANTHER" id="PTHR33445">
    <property type="entry name" value="ATP SYNTHASE SUBUNIT B', CHLOROPLASTIC"/>
    <property type="match status" value="1"/>
</dbReference>
<keyword evidence="12" id="KW-0175">Coiled coil</keyword>
<evidence type="ECO:0000256" key="2">
    <source>
        <dbReference type="ARBA" id="ARBA00004308"/>
    </source>
</evidence>
<evidence type="ECO:0000256" key="10">
    <source>
        <dbReference type="ARBA" id="ARBA00023136"/>
    </source>
</evidence>
<reference evidence="15" key="1">
    <citation type="submission" date="2018-05" db="EMBL/GenBank/DDBJ databases">
        <authorList>
            <person name="Lanie J.A."/>
            <person name="Ng W.-L."/>
            <person name="Kazmierczak K.M."/>
            <person name="Andrzejewski T.M."/>
            <person name="Davidsen T.M."/>
            <person name="Wayne K.J."/>
            <person name="Tettelin H."/>
            <person name="Glass J.I."/>
            <person name="Rusch D."/>
            <person name="Podicherti R."/>
            <person name="Tsui H.-C.T."/>
            <person name="Winkler M.E."/>
        </authorList>
    </citation>
    <scope>NUCLEOTIDE SEQUENCE</scope>
</reference>
<evidence type="ECO:0000256" key="14">
    <source>
        <dbReference type="SAM" id="Phobius"/>
    </source>
</evidence>
<dbReference type="GO" id="GO:0015986">
    <property type="term" value="P:proton motive force-driven ATP synthesis"/>
    <property type="evidence" value="ECO:0007669"/>
    <property type="project" value="InterPro"/>
</dbReference>
<evidence type="ECO:0000256" key="13">
    <source>
        <dbReference type="SAM" id="MobiDB-lite"/>
    </source>
</evidence>
<dbReference type="InterPro" id="IPR002146">
    <property type="entry name" value="ATP_synth_b/b'su_bac/chlpt"/>
</dbReference>
<comment type="subcellular location">
    <subcellularLocation>
        <location evidence="2">Endomembrane system</location>
    </subcellularLocation>
    <subcellularLocation>
        <location evidence="1">Membrane</location>
        <topology evidence="1">Single-pass membrane protein</topology>
    </subcellularLocation>
</comment>
<evidence type="ECO:0000256" key="11">
    <source>
        <dbReference type="ARBA" id="ARBA00025198"/>
    </source>
</evidence>
<evidence type="ECO:0000256" key="8">
    <source>
        <dbReference type="ARBA" id="ARBA00022989"/>
    </source>
</evidence>
<dbReference type="CDD" id="cd06503">
    <property type="entry name" value="ATP-synt_Fo_b"/>
    <property type="match status" value="1"/>
</dbReference>
<dbReference type="Pfam" id="PF00430">
    <property type="entry name" value="ATP-synt_B"/>
    <property type="match status" value="1"/>
</dbReference>
<keyword evidence="4" id="KW-0813">Transport</keyword>
<dbReference type="AlphaFoldDB" id="A0A381R271"/>
<evidence type="ECO:0000256" key="3">
    <source>
        <dbReference type="ARBA" id="ARBA00005513"/>
    </source>
</evidence>
<keyword evidence="6 14" id="KW-0812">Transmembrane</keyword>
<dbReference type="InterPro" id="IPR050059">
    <property type="entry name" value="ATP_synthase_B_chain"/>
</dbReference>
<feature type="coiled-coil region" evidence="12">
    <location>
        <begin position="102"/>
        <end position="158"/>
    </location>
</feature>
<comment type="similarity">
    <text evidence="3">Belongs to the ATPase B chain family.</text>
</comment>
<evidence type="ECO:0000256" key="9">
    <source>
        <dbReference type="ARBA" id="ARBA00023065"/>
    </source>
</evidence>
<organism evidence="15">
    <name type="scientific">marine metagenome</name>
    <dbReference type="NCBI Taxonomy" id="408172"/>
    <lineage>
        <taxon>unclassified sequences</taxon>
        <taxon>metagenomes</taxon>
        <taxon>ecological metagenomes</taxon>
    </lineage>
</organism>
<keyword evidence="10 14" id="KW-0472">Membrane</keyword>
<gene>
    <name evidence="15" type="ORF">METZ01_LOCUS38670</name>
</gene>
<dbReference type="GO" id="GO:0046961">
    <property type="term" value="F:proton-transporting ATPase activity, rotational mechanism"/>
    <property type="evidence" value="ECO:0007669"/>
    <property type="project" value="TreeGrafter"/>
</dbReference>
<feature type="compositionally biased region" description="Basic and acidic residues" evidence="13">
    <location>
        <begin position="45"/>
        <end position="60"/>
    </location>
</feature>
<dbReference type="GO" id="GO:0045259">
    <property type="term" value="C:proton-transporting ATP synthase complex"/>
    <property type="evidence" value="ECO:0007669"/>
    <property type="project" value="UniProtKB-KW"/>
</dbReference>
<comment type="function">
    <text evidence="11">F(1)F(0) ATP synthase produces ATP from ADP in the presence of a proton or sodium gradient. F-type ATPases consist of two structural domains, F(1) containing the extramembraneous catalytic core and F(0) containing the membrane proton channel, linked together by a central stalk and a peripheral stalk. During catalysis, ATP synthesis in the catalytic domain of F(1) is coupled via a rotary mechanism of the central stalk subunits to proton translocation.</text>
</comment>
<feature type="non-terminal residue" evidence="15">
    <location>
        <position position="1"/>
    </location>
</feature>
<accession>A0A381R271</accession>
<feature type="transmembrane region" description="Helical" evidence="14">
    <location>
        <begin position="69"/>
        <end position="91"/>
    </location>
</feature>
<keyword evidence="7" id="KW-0375">Hydrogen ion transport</keyword>
<evidence type="ECO:0000256" key="5">
    <source>
        <dbReference type="ARBA" id="ARBA00022547"/>
    </source>
</evidence>
<evidence type="ECO:0008006" key="16">
    <source>
        <dbReference type="Google" id="ProtNLM"/>
    </source>
</evidence>